<protein>
    <submittedName>
        <fullName evidence="1">12018_t:CDS:1</fullName>
    </submittedName>
</protein>
<dbReference type="EMBL" id="CAJVPY010047829">
    <property type="protein sequence ID" value="CAG8811655.1"/>
    <property type="molecule type" value="Genomic_DNA"/>
</dbReference>
<organism evidence="1 2">
    <name type="scientific">Dentiscutata erythropus</name>
    <dbReference type="NCBI Taxonomy" id="1348616"/>
    <lineage>
        <taxon>Eukaryota</taxon>
        <taxon>Fungi</taxon>
        <taxon>Fungi incertae sedis</taxon>
        <taxon>Mucoromycota</taxon>
        <taxon>Glomeromycotina</taxon>
        <taxon>Glomeromycetes</taxon>
        <taxon>Diversisporales</taxon>
        <taxon>Gigasporaceae</taxon>
        <taxon>Dentiscutata</taxon>
    </lineage>
</organism>
<proteinExistence type="predicted"/>
<evidence type="ECO:0000313" key="2">
    <source>
        <dbReference type="Proteomes" id="UP000789405"/>
    </source>
</evidence>
<name>A0A9N9K7X8_9GLOM</name>
<keyword evidence="2" id="KW-1185">Reference proteome</keyword>
<dbReference type="OrthoDB" id="10561952at2759"/>
<evidence type="ECO:0000313" key="1">
    <source>
        <dbReference type="EMBL" id="CAG8811655.1"/>
    </source>
</evidence>
<accession>A0A9N9K7X8</accession>
<dbReference type="AlphaFoldDB" id="A0A9N9K7X8"/>
<feature type="non-terminal residue" evidence="1">
    <location>
        <position position="1"/>
    </location>
</feature>
<comment type="caution">
    <text evidence="1">The sequence shown here is derived from an EMBL/GenBank/DDBJ whole genome shotgun (WGS) entry which is preliminary data.</text>
</comment>
<gene>
    <name evidence="1" type="ORF">DERYTH_LOCUS25497</name>
</gene>
<feature type="non-terminal residue" evidence="1">
    <location>
        <position position="258"/>
    </location>
</feature>
<dbReference type="Proteomes" id="UP000789405">
    <property type="component" value="Unassembled WGS sequence"/>
</dbReference>
<sequence length="258" mass="30869">TGDLYSSSYVQSVKREYNMLLREKFDTKLIWVSLRIFYMLSVTENHKKYINTFLVEFVNCTKNARKQQQDIISEVVSQHFWETFQEMEMRDLFFIYIRPCCLKEGAAYLLHLLDELVLNIVKKNGLVNVYNMIGIEESARLCMWYFNLASDFYPWVEYEHVDNKFSFEYNGECMACIEGFTDSCGVKKRTMAHEHTTYVGKLKKIFIVYGSNYQPIEIITREPIIKARNTRYDLCALRESLEKEFWELKRFLNYNRCV</sequence>
<reference evidence="1" key="1">
    <citation type="submission" date="2021-06" db="EMBL/GenBank/DDBJ databases">
        <authorList>
            <person name="Kallberg Y."/>
            <person name="Tangrot J."/>
            <person name="Rosling A."/>
        </authorList>
    </citation>
    <scope>NUCLEOTIDE SEQUENCE</scope>
    <source>
        <strain evidence="1">MA453B</strain>
    </source>
</reference>